<reference evidence="3" key="1">
    <citation type="submission" date="2015-10" db="EMBL/GenBank/DDBJ databases">
        <title>Extensive mobilome-driven genome diversification in gut-associated Bacteroides vulgatus mpk.</title>
        <authorList>
            <person name="Beier S."/>
            <person name="Lange A."/>
            <person name="Huson D.H."/>
            <person name="Frick J.-S."/>
            <person name="Autenrieth I.B."/>
        </authorList>
    </citation>
    <scope>NUCLEOTIDE SEQUENCE [LARGE SCALE GENOMIC DNA]</scope>
    <source>
        <strain evidence="3">mpk</strain>
    </source>
</reference>
<dbReference type="PANTHER" id="PTHR34580">
    <property type="match status" value="1"/>
</dbReference>
<dbReference type="Proteomes" id="UP000061587">
    <property type="component" value="Chromosome"/>
</dbReference>
<evidence type="ECO:0000313" key="2">
    <source>
        <dbReference type="EMBL" id="ALK85833.1"/>
    </source>
</evidence>
<evidence type="ECO:0000259" key="1">
    <source>
        <dbReference type="Pfam" id="PF13280"/>
    </source>
</evidence>
<dbReference type="EMBL" id="CP013020">
    <property type="protein sequence ID" value="ALK85833.1"/>
    <property type="molecule type" value="Genomic_DNA"/>
</dbReference>
<dbReference type="InterPro" id="IPR051534">
    <property type="entry name" value="CBASS_pafABC_assoc_protein"/>
</dbReference>
<reference evidence="2 3" key="2">
    <citation type="journal article" date="2016" name="Genome Biol. Evol.">
        <title>Extensive mobilome-driven genome diversification in mouse gut-associated Bacteroides vulgatus mpk.</title>
        <authorList>
            <person name="Lange A."/>
            <person name="Beier S."/>
            <person name="Steimle A."/>
            <person name="Autenrieth I.B."/>
            <person name="Huson D.H."/>
            <person name="Frick J.S."/>
        </authorList>
    </citation>
    <scope>NUCLEOTIDE SEQUENCE [LARGE SCALE GENOMIC DNA]</scope>
    <source>
        <strain evidence="3">mpk</strain>
    </source>
</reference>
<dbReference type="PROSITE" id="PS52050">
    <property type="entry name" value="WYL"/>
    <property type="match status" value="1"/>
</dbReference>
<organism evidence="2 3">
    <name type="scientific">Phocaeicola vulgatus</name>
    <name type="common">Bacteroides vulgatus</name>
    <dbReference type="NCBI Taxonomy" id="821"/>
    <lineage>
        <taxon>Bacteria</taxon>
        <taxon>Pseudomonadati</taxon>
        <taxon>Bacteroidota</taxon>
        <taxon>Bacteroidia</taxon>
        <taxon>Bacteroidales</taxon>
        <taxon>Bacteroidaceae</taxon>
        <taxon>Phocaeicola</taxon>
    </lineage>
</organism>
<proteinExistence type="predicted"/>
<dbReference type="InterPro" id="IPR026881">
    <property type="entry name" value="WYL_dom"/>
</dbReference>
<accession>A0A0P0M4E1</accession>
<sequence>MHIKSKILTMPSNKNAVSRYKFIDELLSDRHHYYDIHDITERCNKSLIEMGQPTVSQRCIEMDINYLEYAPFFADIERFRYEGKRCIRYSVPSFSIFTKELSSDEKNLLCEVLNTLGQFEGLVNFDWLNRFKMGLGLNEQKKIISFSNNPYLKNSNLLGALFEVISNENVILLKYHTFTNSRIKEILFHPYLLKQYNNRWFLLGAADNDKEILTFALDRIDGFEIKPQLNYYEFPTDVEEQFEDIVGVTFPKKGKIETIVFWASENSYNYIQTKPIHGSQKIINNKEEEINYREKYTLPEEGHLIKLKCIVNYELKRELMSYFDEVIVLEPEILRNELSATIKRMNEKYFSMRK</sequence>
<evidence type="ECO:0000313" key="3">
    <source>
        <dbReference type="Proteomes" id="UP000061587"/>
    </source>
</evidence>
<dbReference type="PATRIC" id="fig|821.40.peg.3926"/>
<gene>
    <name evidence="2" type="ORF">BvMPK_3263</name>
</gene>
<dbReference type="PANTHER" id="PTHR34580:SF9">
    <property type="entry name" value="SLL5097 PROTEIN"/>
    <property type="match status" value="1"/>
</dbReference>
<name>A0A0P0M4E1_PHOVU</name>
<dbReference type="Pfam" id="PF13280">
    <property type="entry name" value="WYL"/>
    <property type="match status" value="1"/>
</dbReference>
<feature type="domain" description="WYL" evidence="1">
    <location>
        <begin position="157"/>
        <end position="224"/>
    </location>
</feature>
<protein>
    <submittedName>
        <fullName evidence="2">Transcriptional regulator</fullName>
    </submittedName>
</protein>
<dbReference type="AlphaFoldDB" id="A0A0P0M4E1"/>